<evidence type="ECO:0000259" key="17">
    <source>
        <dbReference type="PROSITE" id="PS51217"/>
    </source>
</evidence>
<evidence type="ECO:0000256" key="15">
    <source>
        <dbReference type="PROSITE-ProRule" id="PRU00560"/>
    </source>
</evidence>
<proteinExistence type="predicted"/>
<evidence type="ECO:0000256" key="11">
    <source>
        <dbReference type="ARBA" id="ARBA00034617"/>
    </source>
</evidence>
<evidence type="ECO:0000259" key="16">
    <source>
        <dbReference type="PROSITE" id="PS51198"/>
    </source>
</evidence>
<evidence type="ECO:0000256" key="13">
    <source>
        <dbReference type="ARBA" id="ARBA00034923"/>
    </source>
</evidence>
<dbReference type="Pfam" id="PF00580">
    <property type="entry name" value="UvrD-helicase"/>
    <property type="match status" value="1"/>
</dbReference>
<dbReference type="SUPFAM" id="SSF52980">
    <property type="entry name" value="Restriction endonuclease-like"/>
    <property type="match status" value="1"/>
</dbReference>
<keyword evidence="6" id="KW-0269">Exonuclease</keyword>
<keyword evidence="10" id="KW-0413">Isomerase</keyword>
<evidence type="ECO:0000256" key="2">
    <source>
        <dbReference type="ARBA" id="ARBA00022741"/>
    </source>
</evidence>
<dbReference type="InterPro" id="IPR014151">
    <property type="entry name" value="DNA_helicase_AddA"/>
</dbReference>
<comment type="catalytic activity">
    <reaction evidence="14">
        <text>ATP + H2O = ADP + phosphate + H(+)</text>
        <dbReference type="Rhea" id="RHEA:13065"/>
        <dbReference type="ChEBI" id="CHEBI:15377"/>
        <dbReference type="ChEBI" id="CHEBI:15378"/>
        <dbReference type="ChEBI" id="CHEBI:30616"/>
        <dbReference type="ChEBI" id="CHEBI:43474"/>
        <dbReference type="ChEBI" id="CHEBI:456216"/>
        <dbReference type="EC" id="5.6.2.4"/>
    </reaction>
</comment>
<keyword evidence="8" id="KW-0238">DNA-binding</keyword>
<keyword evidence="3" id="KW-0227">DNA damage</keyword>
<dbReference type="InterPro" id="IPR011604">
    <property type="entry name" value="PDDEXK-like_dom_sf"/>
</dbReference>
<evidence type="ECO:0000256" key="7">
    <source>
        <dbReference type="ARBA" id="ARBA00022840"/>
    </source>
</evidence>
<dbReference type="PANTHER" id="PTHR11070:SF2">
    <property type="entry name" value="ATP-DEPENDENT DNA HELICASE SRS2"/>
    <property type="match status" value="1"/>
</dbReference>
<keyword evidence="9" id="KW-0234">DNA repair</keyword>
<evidence type="ECO:0000256" key="6">
    <source>
        <dbReference type="ARBA" id="ARBA00022839"/>
    </source>
</evidence>
<keyword evidence="4 15" id="KW-0378">Hydrolase</keyword>
<protein>
    <recommendedName>
        <fullName evidence="12">DNA 3'-5' helicase</fullName>
        <ecNumber evidence="12">5.6.2.4</ecNumber>
    </recommendedName>
    <alternativeName>
        <fullName evidence="13">DNA 3'-5' helicase II</fullName>
    </alternativeName>
</protein>
<dbReference type="EC" id="5.6.2.4" evidence="12"/>
<dbReference type="InterPro" id="IPR038726">
    <property type="entry name" value="PDDEXK_AddAB-type"/>
</dbReference>
<keyword evidence="1" id="KW-0540">Nuclease</keyword>
<evidence type="ECO:0000256" key="10">
    <source>
        <dbReference type="ARBA" id="ARBA00023235"/>
    </source>
</evidence>
<dbReference type="PROSITE" id="PS51217">
    <property type="entry name" value="UVRD_HELICASE_CTER"/>
    <property type="match status" value="1"/>
</dbReference>
<evidence type="ECO:0000256" key="1">
    <source>
        <dbReference type="ARBA" id="ARBA00022722"/>
    </source>
</evidence>
<accession>A0ABS5Q9U0</accession>
<dbReference type="InterPro" id="IPR000212">
    <property type="entry name" value="DNA_helicase_UvrD/REP"/>
</dbReference>
<dbReference type="Gene3D" id="3.30.160.800">
    <property type="match status" value="1"/>
</dbReference>
<evidence type="ECO:0000256" key="12">
    <source>
        <dbReference type="ARBA" id="ARBA00034808"/>
    </source>
</evidence>
<evidence type="ECO:0000256" key="14">
    <source>
        <dbReference type="ARBA" id="ARBA00048988"/>
    </source>
</evidence>
<name>A0ABS5Q9U0_9PROT</name>
<evidence type="ECO:0000256" key="3">
    <source>
        <dbReference type="ARBA" id="ARBA00022763"/>
    </source>
</evidence>
<evidence type="ECO:0000256" key="9">
    <source>
        <dbReference type="ARBA" id="ARBA00023204"/>
    </source>
</evidence>
<comment type="caution">
    <text evidence="18">The sequence shown here is derived from an EMBL/GenBank/DDBJ whole genome shotgun (WGS) entry which is preliminary data.</text>
</comment>
<dbReference type="InterPro" id="IPR014016">
    <property type="entry name" value="UvrD-like_ATP-bd"/>
</dbReference>
<dbReference type="PANTHER" id="PTHR11070">
    <property type="entry name" value="UVRD / RECB / PCRA DNA HELICASE FAMILY MEMBER"/>
    <property type="match status" value="1"/>
</dbReference>
<keyword evidence="2 15" id="KW-0547">Nucleotide-binding</keyword>
<dbReference type="PROSITE" id="PS51198">
    <property type="entry name" value="UVRD_HELICASE_ATP_BIND"/>
    <property type="match status" value="1"/>
</dbReference>
<feature type="domain" description="UvrD-like helicase ATP-binding" evidence="16">
    <location>
        <begin position="5"/>
        <end position="486"/>
    </location>
</feature>
<dbReference type="SUPFAM" id="SSF52540">
    <property type="entry name" value="P-loop containing nucleoside triphosphate hydrolases"/>
    <property type="match status" value="1"/>
</dbReference>
<dbReference type="Pfam" id="PF12705">
    <property type="entry name" value="PDDEXK_1"/>
    <property type="match status" value="1"/>
</dbReference>
<dbReference type="InterPro" id="IPR027417">
    <property type="entry name" value="P-loop_NTPase"/>
</dbReference>
<dbReference type="Gene3D" id="3.90.320.10">
    <property type="match status" value="1"/>
</dbReference>
<dbReference type="EMBL" id="JAHCDA010000001">
    <property type="protein sequence ID" value="MBS7810471.1"/>
    <property type="molecule type" value="Genomic_DNA"/>
</dbReference>
<dbReference type="NCBIfam" id="TIGR02784">
    <property type="entry name" value="addA_alphas"/>
    <property type="match status" value="1"/>
</dbReference>
<reference evidence="18 19" key="1">
    <citation type="submission" date="2021-05" db="EMBL/GenBank/DDBJ databases">
        <title>Roseococcus sp. XZZS9, whole genome shotgun sequencing project.</title>
        <authorList>
            <person name="Zhao G."/>
            <person name="Shen L."/>
        </authorList>
    </citation>
    <scope>NUCLEOTIDE SEQUENCE [LARGE SCALE GENOMIC DNA]</scope>
    <source>
        <strain evidence="18 19">XZZS9</strain>
    </source>
</reference>
<dbReference type="Gene3D" id="3.40.50.300">
    <property type="entry name" value="P-loop containing nucleotide triphosphate hydrolases"/>
    <property type="match status" value="3"/>
</dbReference>
<dbReference type="Gene3D" id="1.10.486.10">
    <property type="entry name" value="PCRA, domain 4"/>
    <property type="match status" value="1"/>
</dbReference>
<keyword evidence="19" id="KW-1185">Reference proteome</keyword>
<dbReference type="GO" id="GO:0004386">
    <property type="term" value="F:helicase activity"/>
    <property type="evidence" value="ECO:0007669"/>
    <property type="project" value="UniProtKB-KW"/>
</dbReference>
<evidence type="ECO:0000256" key="4">
    <source>
        <dbReference type="ARBA" id="ARBA00022801"/>
    </source>
</evidence>
<evidence type="ECO:0000256" key="5">
    <source>
        <dbReference type="ARBA" id="ARBA00022806"/>
    </source>
</evidence>
<keyword evidence="7 15" id="KW-0067">ATP-binding</keyword>
<organism evidence="18 19">
    <name type="scientific">Roseococcus pinisoli</name>
    <dbReference type="NCBI Taxonomy" id="2835040"/>
    <lineage>
        <taxon>Bacteria</taxon>
        <taxon>Pseudomonadati</taxon>
        <taxon>Pseudomonadota</taxon>
        <taxon>Alphaproteobacteria</taxon>
        <taxon>Acetobacterales</taxon>
        <taxon>Roseomonadaceae</taxon>
        <taxon>Roseococcus</taxon>
    </lineage>
</organism>
<dbReference type="InterPro" id="IPR011335">
    <property type="entry name" value="Restrct_endonuc-II-like"/>
</dbReference>
<dbReference type="RefSeq" id="WP_213669085.1">
    <property type="nucleotide sequence ID" value="NZ_JAHCDA010000001.1"/>
</dbReference>
<dbReference type="InterPro" id="IPR014017">
    <property type="entry name" value="DNA_helicase_UvrD-like_C"/>
</dbReference>
<dbReference type="Pfam" id="PF13361">
    <property type="entry name" value="UvrD_C"/>
    <property type="match status" value="1"/>
</dbReference>
<feature type="domain" description="UvrD-like helicase C-terminal" evidence="17">
    <location>
        <begin position="510"/>
        <end position="795"/>
    </location>
</feature>
<evidence type="ECO:0000313" key="18">
    <source>
        <dbReference type="EMBL" id="MBS7810471.1"/>
    </source>
</evidence>
<dbReference type="Proteomes" id="UP000766336">
    <property type="component" value="Unassembled WGS sequence"/>
</dbReference>
<keyword evidence="5 15" id="KW-0347">Helicase</keyword>
<gene>
    <name evidence="18" type="primary">addA</name>
    <name evidence="18" type="ORF">KHU32_05955</name>
</gene>
<sequence length="1152" mass="123200">MTSARDIAQRSQNAASDPAVSAFVTASAGSGKTKLLTDRLLRLILGGARPERLLCLTFTKAAAAEMATRLNHRLGDWAVAAPDALAADLRRLLERDATRAETERARAAFAAVLELPGGMRIATLHGFAQSLLQAFPLEAGLPPGFSVLEEMDAAAELATARDAALPSHESLPLLATLASAKALGGLMGELRRAEPRLDAAIRRAGGTALLSPRIARALGLPPGVTTAELHHDLAHSPQEAELCRAAAMLVASTNANDQKRGAAIRRFLALATPQERVAALADWQAIFLTQTGTARSEKLLATKGGMGAEMQAQALAILCPECERLVAQLEALKALNLFEATEAALGLGLPVLSRFRLAKERIGRLDYDDLIAAAGRLLQDPGSAWVLFKLDGGLDHVLLDEAQDSNPEQWGIARALTGDFFTGRATREDAPPRTVFAVGDVKQSIYGFQGADAAGLPRAQTEFAAIVKAAEETFRAVSLEVSFRSAPPVLQLVDAVFMAGPACPGVIPPGETLKHIPDRGGAAGLVELWPLQTPDAAQEPPPWEVPETPTAEAGPDARLAAALARRLRHMIDHERLPARHEGDPEQGRRIRPGDILVLVRRRDAFLAQLVRALKEQDVPVGGVDRMVLIEQLAVQDVLAALDALLLPQDDLQLAAALKSPIFGLDDEDLFALAHGRPASLHVQLMAERGAETRIGRAADLLAALQSRASHLPPHALIAELLGERGGRARLLARLGPDAADPLDELLTAALAHERAHPASLQGFLHWLRRAAAEVKREPDTSADLVRVMTVHGAKGLQAPIVILPDTTGSPPRSAGLRWTEDELPLWAPRKEGFAAPAYETADLARAERENEESNRLLYVALTRAEDRLLVCGWHRGKKPPDECWYRKIEAGFRNLDALEEITFAPQEWGADPAGFAEGPLLRLSSAQTDPRRDEARRLAGAAATLPAWAREPARAVEAPGIATPSHMEDDEVELPAAAPHAPGDPLGRRFRRGNLIHALLQSLPDLPEADRTAVGRAYLSRPGQGLDAAQAEEILAEALGVMADPAIAPLFGPGSLAEAPLAGRIGGRLILGQVDRLLVEPDRILVLDFKTNRPPPRSPEAAPPAYLRQMAAYRAVLGAAFPGRPVECALVWTYGARAMPLPSALLDRHAPA</sequence>
<evidence type="ECO:0000256" key="8">
    <source>
        <dbReference type="ARBA" id="ARBA00023125"/>
    </source>
</evidence>
<comment type="catalytic activity">
    <reaction evidence="11">
        <text>Couples ATP hydrolysis with the unwinding of duplex DNA by translocating in the 3'-5' direction.</text>
        <dbReference type="EC" id="5.6.2.4"/>
    </reaction>
</comment>
<feature type="binding site" evidence="15">
    <location>
        <begin position="26"/>
        <end position="33"/>
    </location>
    <ligand>
        <name>ATP</name>
        <dbReference type="ChEBI" id="CHEBI:30616"/>
    </ligand>
</feature>
<evidence type="ECO:0000313" key="19">
    <source>
        <dbReference type="Proteomes" id="UP000766336"/>
    </source>
</evidence>